<evidence type="ECO:0000256" key="3">
    <source>
        <dbReference type="ARBA" id="ARBA00022300"/>
    </source>
</evidence>
<evidence type="ECO:0000256" key="6">
    <source>
        <dbReference type="ARBA" id="ARBA00023288"/>
    </source>
</evidence>
<evidence type="ECO:0000256" key="2">
    <source>
        <dbReference type="ARBA" id="ARBA00010235"/>
    </source>
</evidence>
<feature type="compositionally biased region" description="Low complexity" evidence="7">
    <location>
        <begin position="57"/>
        <end position="66"/>
    </location>
</feature>
<organism evidence="8 9">
    <name type="scientific">Holothuria leucospilota</name>
    <name type="common">Black long sea cucumber</name>
    <name type="synonym">Mertensiothuria leucospilota</name>
    <dbReference type="NCBI Taxonomy" id="206669"/>
    <lineage>
        <taxon>Eukaryota</taxon>
        <taxon>Metazoa</taxon>
        <taxon>Echinodermata</taxon>
        <taxon>Eleutherozoa</taxon>
        <taxon>Echinozoa</taxon>
        <taxon>Holothuroidea</taxon>
        <taxon>Aspidochirotacea</taxon>
        <taxon>Aspidochirotida</taxon>
        <taxon>Holothuriidae</taxon>
        <taxon>Holothuria</taxon>
    </lineage>
</organism>
<dbReference type="GO" id="GO:0072384">
    <property type="term" value="P:organelle transport along microtubule"/>
    <property type="evidence" value="ECO:0007669"/>
    <property type="project" value="TreeGrafter"/>
</dbReference>
<dbReference type="GO" id="GO:1903744">
    <property type="term" value="P:positive regulation of anterograde synaptic vesicle transport"/>
    <property type="evidence" value="ECO:0007669"/>
    <property type="project" value="TreeGrafter"/>
</dbReference>
<dbReference type="Proteomes" id="UP001152320">
    <property type="component" value="Chromosome 12"/>
</dbReference>
<accession>A0A9Q1H4I4</accession>
<keyword evidence="6" id="KW-0449">Lipoprotein</keyword>
<comment type="similarity">
    <text evidence="2">Belongs to the BORCS5 family.</text>
</comment>
<keyword evidence="4" id="KW-0472">Membrane</keyword>
<feature type="region of interest" description="Disordered" evidence="7">
    <location>
        <begin position="1"/>
        <end position="68"/>
    </location>
</feature>
<dbReference type="CDD" id="cd22789">
    <property type="entry name" value="BORCS5-like"/>
    <property type="match status" value="1"/>
</dbReference>
<dbReference type="PANTHER" id="PTHR31634:SF2">
    <property type="entry name" value="BLOC-1-RELATED COMPLEX SUBUNIT 5"/>
    <property type="match status" value="1"/>
</dbReference>
<keyword evidence="9" id="KW-1185">Reference proteome</keyword>
<proteinExistence type="inferred from homology"/>
<dbReference type="GO" id="GO:0030672">
    <property type="term" value="C:synaptic vesicle membrane"/>
    <property type="evidence" value="ECO:0007669"/>
    <property type="project" value="TreeGrafter"/>
</dbReference>
<evidence type="ECO:0000256" key="5">
    <source>
        <dbReference type="ARBA" id="ARBA00023228"/>
    </source>
</evidence>
<feature type="compositionally biased region" description="Polar residues" evidence="7">
    <location>
        <begin position="40"/>
        <end position="51"/>
    </location>
</feature>
<comment type="subcellular location">
    <subcellularLocation>
        <location evidence="1">Lysosome membrane</location>
        <topology evidence="1">Lipid-anchor</topology>
        <orientation evidence="1">Cytoplasmic side</orientation>
    </subcellularLocation>
</comment>
<dbReference type="GO" id="GO:0032418">
    <property type="term" value="P:lysosome localization"/>
    <property type="evidence" value="ECO:0007669"/>
    <property type="project" value="InterPro"/>
</dbReference>
<protein>
    <recommendedName>
        <fullName evidence="3">BLOC-1-related complex subunit 5</fullName>
    </recommendedName>
</protein>
<evidence type="ECO:0000313" key="9">
    <source>
        <dbReference type="Proteomes" id="UP001152320"/>
    </source>
</evidence>
<dbReference type="GO" id="GO:0098574">
    <property type="term" value="C:cytoplasmic side of lysosomal membrane"/>
    <property type="evidence" value="ECO:0007669"/>
    <property type="project" value="TreeGrafter"/>
</dbReference>
<name>A0A9Q1H4I4_HOLLE</name>
<dbReference type="GO" id="GO:0099078">
    <property type="term" value="C:BORC complex"/>
    <property type="evidence" value="ECO:0007669"/>
    <property type="project" value="TreeGrafter"/>
</dbReference>
<comment type="caution">
    <text evidence="8">The sequence shown here is derived from an EMBL/GenBank/DDBJ whole genome shotgun (WGS) entry which is preliminary data.</text>
</comment>
<evidence type="ECO:0000256" key="4">
    <source>
        <dbReference type="ARBA" id="ARBA00023136"/>
    </source>
</evidence>
<evidence type="ECO:0000256" key="1">
    <source>
        <dbReference type="ARBA" id="ARBA00004122"/>
    </source>
</evidence>
<gene>
    <name evidence="8" type="ORF">HOLleu_25668</name>
</gene>
<evidence type="ECO:0000313" key="8">
    <source>
        <dbReference type="EMBL" id="KAJ8032205.1"/>
    </source>
</evidence>
<dbReference type="Pfam" id="PF10158">
    <property type="entry name" value="LOH1CR12"/>
    <property type="match status" value="1"/>
</dbReference>
<evidence type="ECO:0000256" key="7">
    <source>
        <dbReference type="SAM" id="MobiDB-lite"/>
    </source>
</evidence>
<dbReference type="PANTHER" id="PTHR31634">
    <property type="entry name" value="BLOC-1-RELATED COMPLEX SUBUNIT 5"/>
    <property type="match status" value="1"/>
</dbReference>
<dbReference type="EMBL" id="JAIZAY010000012">
    <property type="protein sequence ID" value="KAJ8032205.1"/>
    <property type="molecule type" value="Genomic_DNA"/>
</dbReference>
<dbReference type="OrthoDB" id="10035640at2759"/>
<dbReference type="InterPro" id="IPR018780">
    <property type="entry name" value="TBORCS5"/>
</dbReference>
<keyword evidence="5" id="KW-0458">Lysosome</keyword>
<reference evidence="8" key="1">
    <citation type="submission" date="2021-10" db="EMBL/GenBank/DDBJ databases">
        <title>Tropical sea cucumber genome reveals ecological adaptation and Cuvierian tubules defense mechanism.</title>
        <authorList>
            <person name="Chen T."/>
        </authorList>
    </citation>
    <scope>NUCLEOTIDE SEQUENCE</scope>
    <source>
        <strain evidence="8">Nanhai2018</strain>
        <tissue evidence="8">Muscle</tissue>
    </source>
</reference>
<sequence>MGTSQSGYQTVGEGPYSRLQTEPIPYTSYSVDRRPEDRSSSPQPRLISTQSEHGRSSPRQPSQGSPAHRIVVVADGAQPTLEDTMQMELQKLQDIPTFLPILKGTTAGISQVDHDPTQIEKMDPKHLLQLCSRYQQHLKQCAEAVAFDQNSLTSRIKEIDTEVTAIMVALLERRRKFDKHTEHIQKIADMSALLGRIQKNVDDLLPLMDRLNSILPPDDQLEPFTMKAPTKT</sequence>
<dbReference type="AlphaFoldDB" id="A0A9Q1H4I4"/>